<evidence type="ECO:0000256" key="4">
    <source>
        <dbReference type="ARBA" id="ARBA00023136"/>
    </source>
</evidence>
<evidence type="ECO:0000256" key="7">
    <source>
        <dbReference type="ARBA" id="ARBA00023288"/>
    </source>
</evidence>
<evidence type="ECO:0000256" key="1">
    <source>
        <dbReference type="ARBA" id="ARBA00003932"/>
    </source>
</evidence>
<evidence type="ECO:0000256" key="6">
    <source>
        <dbReference type="ARBA" id="ARBA00023237"/>
    </source>
</evidence>
<evidence type="ECO:0000256" key="8">
    <source>
        <dbReference type="RuleBase" id="RU363105"/>
    </source>
</evidence>
<keyword evidence="10" id="KW-0614">Plasmid</keyword>
<keyword evidence="7 8" id="KW-0449">Lipoprotein</keyword>
<sequence>THFKTVQDTIQGTKDKLNKIVADMKRERNPNASATETAVKTLIDNTLDKIIEGAKIASDAIGDASDPIGNVAAQNAGAVGTKVDELVSGIKTILDVVLGKEGNAEAGTDKKSDGLTARTAQAANGEAGKLFAANADTAENAKKSASDASKAVGAVTGADILKAMIENDGGAVKLAKGNDGNAGAAPKDAAVGRLL</sequence>
<feature type="non-terminal residue" evidence="10">
    <location>
        <position position="1"/>
    </location>
</feature>
<geneLocation type="plasmid" evidence="10">
    <name>unnamed</name>
</geneLocation>
<protein>
    <recommendedName>
        <fullName evidence="8">Variable large protein</fullName>
    </recommendedName>
</protein>
<accession>W5TAY1</accession>
<dbReference type="EMBL" id="CP005685">
    <property type="protein sequence ID" value="AHH14436.1"/>
    <property type="molecule type" value="Genomic_DNA"/>
</dbReference>
<dbReference type="InterPro" id="IPR000680">
    <property type="entry name" value="Borrelia_lipo"/>
</dbReference>
<dbReference type="HOGENOM" id="CLU_054711_0_2_12"/>
<evidence type="ECO:0000256" key="9">
    <source>
        <dbReference type="SAM" id="MobiDB-lite"/>
    </source>
</evidence>
<evidence type="ECO:0000256" key="2">
    <source>
        <dbReference type="ARBA" id="ARBA00004459"/>
    </source>
</evidence>
<feature type="region of interest" description="Disordered" evidence="9">
    <location>
        <begin position="176"/>
        <end position="195"/>
    </location>
</feature>
<keyword evidence="5 8" id="KW-0564">Palmitate</keyword>
<keyword evidence="4 8" id="KW-0472">Membrane</keyword>
<dbReference type="Pfam" id="PF00921">
    <property type="entry name" value="Lipoprotein_2"/>
    <property type="match status" value="1"/>
</dbReference>
<reference evidence="10" key="1">
    <citation type="submission" date="2013-04" db="EMBL/GenBank/DDBJ databases">
        <title>Comparative Genomics of Relapsing Fever Spirochetes.</title>
        <authorList>
            <person name="Schwan T.G."/>
            <person name="Raffel S.J."/>
            <person name="Porcella S.F."/>
            <person name="Martens C.A."/>
            <person name="Bruno D.P."/>
            <person name="Ricklefs S.M."/>
            <person name="Barbian K.B."/>
        </authorList>
    </citation>
    <scope>NUCLEOTIDE SEQUENCE</scope>
    <source>
        <strain evidence="10">MTW</strain>
        <plasmid evidence="10">unnamed</plasmid>
    </source>
</reference>
<keyword evidence="6 8" id="KW-0998">Cell outer membrane</keyword>
<comment type="subcellular location">
    <subcellularLocation>
        <location evidence="2 8">Cell outer membrane</location>
        <topology evidence="2 8">Lipid-anchor</topology>
    </subcellularLocation>
</comment>
<gene>
    <name evidence="10" type="ORF">BHW_0013600</name>
</gene>
<dbReference type="SUPFAM" id="SSF74748">
    <property type="entry name" value="Variable surface antigen VlsE"/>
    <property type="match status" value="1"/>
</dbReference>
<evidence type="ECO:0000256" key="5">
    <source>
        <dbReference type="ARBA" id="ARBA00023139"/>
    </source>
</evidence>
<evidence type="ECO:0000313" key="10">
    <source>
        <dbReference type="EMBL" id="AHH14436.1"/>
    </source>
</evidence>
<proteinExistence type="predicted"/>
<dbReference type="AlphaFoldDB" id="W5TAY1"/>
<keyword evidence="3" id="KW-0732">Signal</keyword>
<comment type="function">
    <text evidence="1 8">The Vlp and Vsp proteins are antigenically distinct proteins, only one vlp or vsp gene is transcriptionally active at any one time. Switching between these genes is a mechanism of host immune response evasion.</text>
</comment>
<name>W5TAY1_BORHE</name>
<evidence type="ECO:0000256" key="3">
    <source>
        <dbReference type="ARBA" id="ARBA00022729"/>
    </source>
</evidence>
<dbReference type="GO" id="GO:0009279">
    <property type="term" value="C:cell outer membrane"/>
    <property type="evidence" value="ECO:0007669"/>
    <property type="project" value="UniProtKB-SubCell"/>
</dbReference>
<organism evidence="10">
    <name type="scientific">Borrelia hermsii MTW</name>
    <dbReference type="NCBI Taxonomy" id="1313291"/>
    <lineage>
        <taxon>Bacteria</taxon>
        <taxon>Pseudomonadati</taxon>
        <taxon>Spirochaetota</taxon>
        <taxon>Spirochaetia</taxon>
        <taxon>Spirochaetales</taxon>
        <taxon>Borreliaceae</taxon>
        <taxon>Borrelia</taxon>
    </lineage>
</organism>